<dbReference type="InterPro" id="IPR005814">
    <property type="entry name" value="Aminotrans_3"/>
</dbReference>
<dbReference type="SUPFAM" id="SSF53383">
    <property type="entry name" value="PLP-dependent transferases"/>
    <property type="match status" value="1"/>
</dbReference>
<dbReference type="RefSeq" id="WP_104120850.1">
    <property type="nucleotide sequence ID" value="NZ_PRKW01000003.1"/>
</dbReference>
<keyword evidence="5" id="KW-0963">Cytoplasm</keyword>
<dbReference type="Gene3D" id="3.90.1150.10">
    <property type="entry name" value="Aspartate Aminotransferase, domain 1"/>
    <property type="match status" value="1"/>
</dbReference>
<dbReference type="Gene3D" id="3.40.640.10">
    <property type="entry name" value="Type I PLP-dependent aspartate aminotransferase-like (Major domain)"/>
    <property type="match status" value="1"/>
</dbReference>
<keyword evidence="7" id="KW-1185">Reference proteome</keyword>
<protein>
    <recommendedName>
        <fullName evidence="5">Acetylornithine aminotransferase</fullName>
        <shortName evidence="5">ACOAT</shortName>
        <ecNumber evidence="5">2.6.1.11</ecNumber>
    </recommendedName>
</protein>
<dbReference type="GO" id="GO:0006526">
    <property type="term" value="P:L-arginine biosynthetic process"/>
    <property type="evidence" value="ECO:0007669"/>
    <property type="project" value="UniProtKB-UniRule"/>
</dbReference>
<comment type="miscellaneous">
    <text evidence="5">May also have succinyldiaminopimelate aminotransferase activity, thus carrying out the corresponding step in lysine biosynthesis.</text>
</comment>
<dbReference type="PIRSF" id="PIRSF000521">
    <property type="entry name" value="Transaminase_4ab_Lys_Orn"/>
    <property type="match status" value="1"/>
</dbReference>
<feature type="binding site" evidence="5">
    <location>
        <position position="298"/>
    </location>
    <ligand>
        <name>pyridoxal 5'-phosphate</name>
        <dbReference type="ChEBI" id="CHEBI:597326"/>
    </ligand>
</feature>
<dbReference type="NCBIfam" id="NF002325">
    <property type="entry name" value="PRK01278.1"/>
    <property type="match status" value="1"/>
</dbReference>
<dbReference type="EC" id="2.6.1.11" evidence="5"/>
<comment type="caution">
    <text evidence="6">The sequence shown here is derived from an EMBL/GenBank/DDBJ whole genome shotgun (WGS) entry which is preliminary data.</text>
</comment>
<keyword evidence="1 5" id="KW-0032">Aminotransferase</keyword>
<evidence type="ECO:0000256" key="3">
    <source>
        <dbReference type="ARBA" id="ARBA00022679"/>
    </source>
</evidence>
<evidence type="ECO:0000256" key="1">
    <source>
        <dbReference type="ARBA" id="ARBA00022576"/>
    </source>
</evidence>
<dbReference type="GO" id="GO:0030170">
    <property type="term" value="F:pyridoxal phosphate binding"/>
    <property type="evidence" value="ECO:0007669"/>
    <property type="project" value="InterPro"/>
</dbReference>
<reference evidence="6 7" key="1">
    <citation type="journal article" date="2014" name="Int. J. Syst. Evol. Microbiol.">
        <title>Arthrobacter pityocampae sp. nov., isolated from Thaumetopoea pityocampa (Lep., Thaumetopoeidae).</title>
        <authorList>
            <person name="Ince I.A."/>
            <person name="Demirbag Z."/>
            <person name="Kati H."/>
        </authorList>
    </citation>
    <scope>NUCLEOTIDE SEQUENCE [LARGE SCALE GENOMIC DNA]</scope>
    <source>
        <strain evidence="6 7">Tp2</strain>
    </source>
</reference>
<sequence length="415" mass="42790">MSDTATTETADLLTGGASGADWLARYNTSLMGVFGTPQRVLVRGSGCHVWDADGREYLDLLGGIAVNALGHAHPFVTSVVTSQLETLGHISNFFTSPTQVALAEKLLGLAEAPAGSRVFFTNSGAEALEAAVKLARRNSTPGRQRILALDGAFHGRTMGALALTSKKAYREPFEPLPGGVEHIPFDDIEALRSAMDSSVAALVIEPIQGEAGVRPLSPDYLQAARELTREHGALLILDEVQSGVARTGRWFAHQWVDGVLPDAMTLAKGLGGGFPIGALVTFGEDVSSLIGAGQHGTTFGGNPVATAAGLATLHVLETTGALQNASDVGGVLTTGLAATEGVTAVRGQGMLIGFDVDGGYAPAAVQAALTAGFIINATGPSTIRLAPPLILTPDQARTFLDALPAILTTAREATP</sequence>
<dbReference type="PANTHER" id="PTHR11986:SF79">
    <property type="entry name" value="ACETYLORNITHINE AMINOTRANSFERASE, MITOCHONDRIAL"/>
    <property type="match status" value="1"/>
</dbReference>
<dbReference type="AlphaFoldDB" id="A0A2S5IXR3"/>
<dbReference type="GO" id="GO:0003992">
    <property type="term" value="F:N2-acetyl-L-ornithine:2-oxoglutarate 5-aminotransferase activity"/>
    <property type="evidence" value="ECO:0007669"/>
    <property type="project" value="UniProtKB-UniRule"/>
</dbReference>
<evidence type="ECO:0000256" key="5">
    <source>
        <dbReference type="HAMAP-Rule" id="MF_01107"/>
    </source>
</evidence>
<feature type="binding site" evidence="5">
    <location>
        <position position="153"/>
    </location>
    <ligand>
        <name>pyridoxal 5'-phosphate</name>
        <dbReference type="ChEBI" id="CHEBI:597326"/>
    </ligand>
</feature>
<dbReference type="InterPro" id="IPR015422">
    <property type="entry name" value="PyrdxlP-dep_Trfase_small"/>
</dbReference>
<dbReference type="OrthoDB" id="9801052at2"/>
<feature type="modified residue" description="N6-(pyridoxal phosphate)lysine" evidence="5">
    <location>
        <position position="268"/>
    </location>
</feature>
<evidence type="ECO:0000313" key="7">
    <source>
        <dbReference type="Proteomes" id="UP000239297"/>
    </source>
</evidence>
<dbReference type="PANTHER" id="PTHR11986">
    <property type="entry name" value="AMINOTRANSFERASE CLASS III"/>
    <property type="match status" value="1"/>
</dbReference>
<feature type="binding site" evidence="5">
    <location>
        <begin position="238"/>
        <end position="241"/>
    </location>
    <ligand>
        <name>pyridoxal 5'-phosphate</name>
        <dbReference type="ChEBI" id="CHEBI:597326"/>
    </ligand>
</feature>
<dbReference type="NCBIfam" id="NF002874">
    <property type="entry name" value="PRK03244.1"/>
    <property type="match status" value="1"/>
</dbReference>
<comment type="similarity">
    <text evidence="5">Belongs to the class-III pyridoxal-phosphate-dependent aminotransferase family. ArgD subfamily.</text>
</comment>
<dbReference type="UniPathway" id="UPA00068">
    <property type="reaction ID" value="UER00109"/>
</dbReference>
<comment type="catalytic activity">
    <reaction evidence="5">
        <text>N(2)-acetyl-L-ornithine + 2-oxoglutarate = N-acetyl-L-glutamate 5-semialdehyde + L-glutamate</text>
        <dbReference type="Rhea" id="RHEA:18049"/>
        <dbReference type="ChEBI" id="CHEBI:16810"/>
        <dbReference type="ChEBI" id="CHEBI:29123"/>
        <dbReference type="ChEBI" id="CHEBI:29985"/>
        <dbReference type="ChEBI" id="CHEBI:57805"/>
        <dbReference type="EC" id="2.6.1.11"/>
    </reaction>
</comment>
<evidence type="ECO:0000256" key="2">
    <source>
        <dbReference type="ARBA" id="ARBA00022605"/>
    </source>
</evidence>
<dbReference type="EMBL" id="PRKW01000003">
    <property type="protein sequence ID" value="PPB49359.1"/>
    <property type="molecule type" value="Genomic_DNA"/>
</dbReference>
<dbReference type="HAMAP" id="MF_01107">
    <property type="entry name" value="ArgD_aminotrans_3"/>
    <property type="match status" value="1"/>
</dbReference>
<organism evidence="6 7">
    <name type="scientific">Arthrobacter pityocampae</name>
    <dbReference type="NCBI Taxonomy" id="547334"/>
    <lineage>
        <taxon>Bacteria</taxon>
        <taxon>Bacillati</taxon>
        <taxon>Actinomycetota</taxon>
        <taxon>Actinomycetes</taxon>
        <taxon>Micrococcales</taxon>
        <taxon>Micrococcaceae</taxon>
        <taxon>Arthrobacter</taxon>
    </lineage>
</organism>
<gene>
    <name evidence="5" type="primary">argD</name>
    <name evidence="6" type="ORF">C4K88_06550</name>
</gene>
<name>A0A2S5IXR3_9MICC</name>
<dbReference type="GO" id="GO:0042802">
    <property type="term" value="F:identical protein binding"/>
    <property type="evidence" value="ECO:0007669"/>
    <property type="project" value="TreeGrafter"/>
</dbReference>
<dbReference type="PROSITE" id="PS00600">
    <property type="entry name" value="AA_TRANSFER_CLASS_3"/>
    <property type="match status" value="1"/>
</dbReference>
<comment type="subunit">
    <text evidence="5">Homodimer.</text>
</comment>
<accession>A0A2S5IXR3</accession>
<evidence type="ECO:0000256" key="4">
    <source>
        <dbReference type="ARBA" id="ARBA00022898"/>
    </source>
</evidence>
<dbReference type="Pfam" id="PF00202">
    <property type="entry name" value="Aminotran_3"/>
    <property type="match status" value="1"/>
</dbReference>
<keyword evidence="3 5" id="KW-0808">Transferase</keyword>
<dbReference type="InterPro" id="IPR004636">
    <property type="entry name" value="AcOrn/SuccOrn_fam"/>
</dbReference>
<dbReference type="GO" id="GO:0005737">
    <property type="term" value="C:cytoplasm"/>
    <property type="evidence" value="ECO:0007669"/>
    <property type="project" value="UniProtKB-SubCell"/>
</dbReference>
<keyword evidence="5" id="KW-0055">Arginine biosynthesis</keyword>
<dbReference type="InterPro" id="IPR015424">
    <property type="entry name" value="PyrdxlP-dep_Trfase"/>
</dbReference>
<dbReference type="FunFam" id="3.40.640.10:FF:000004">
    <property type="entry name" value="Acetylornithine aminotransferase"/>
    <property type="match status" value="1"/>
</dbReference>
<comment type="pathway">
    <text evidence="5">Amino-acid biosynthesis; L-arginine biosynthesis; N(2)-acetyl-L-ornithine from L-glutamate: step 4/4.</text>
</comment>
<dbReference type="NCBIfam" id="TIGR00707">
    <property type="entry name" value="argD"/>
    <property type="match status" value="1"/>
</dbReference>
<keyword evidence="4 5" id="KW-0663">Pyridoxal phosphate</keyword>
<comment type="subcellular location">
    <subcellularLocation>
        <location evidence="5">Cytoplasm</location>
    </subcellularLocation>
</comment>
<keyword evidence="2 5" id="KW-0028">Amino-acid biosynthesis</keyword>
<dbReference type="InterPro" id="IPR049704">
    <property type="entry name" value="Aminotrans_3_PPA_site"/>
</dbReference>
<comment type="cofactor">
    <cofactor evidence="5">
        <name>pyridoxal 5'-phosphate</name>
        <dbReference type="ChEBI" id="CHEBI:597326"/>
    </cofactor>
    <text evidence="5">Binds 1 pyridoxal phosphate per subunit.</text>
</comment>
<proteinExistence type="inferred from homology"/>
<feature type="binding site" evidence="5">
    <location>
        <position position="297"/>
    </location>
    <ligand>
        <name>N(2)-acetyl-L-ornithine</name>
        <dbReference type="ChEBI" id="CHEBI:57805"/>
    </ligand>
</feature>
<feature type="binding site" evidence="5">
    <location>
        <position position="156"/>
    </location>
    <ligand>
        <name>N(2)-acetyl-L-ornithine</name>
        <dbReference type="ChEBI" id="CHEBI:57805"/>
    </ligand>
</feature>
<dbReference type="CDD" id="cd00610">
    <property type="entry name" value="OAT_like"/>
    <property type="match status" value="1"/>
</dbReference>
<dbReference type="InterPro" id="IPR015421">
    <property type="entry name" value="PyrdxlP-dep_Trfase_major"/>
</dbReference>
<evidence type="ECO:0000313" key="6">
    <source>
        <dbReference type="EMBL" id="PPB49359.1"/>
    </source>
</evidence>
<dbReference type="Proteomes" id="UP000239297">
    <property type="component" value="Unassembled WGS sequence"/>
</dbReference>
<feature type="binding site" evidence="5">
    <location>
        <begin position="124"/>
        <end position="125"/>
    </location>
    <ligand>
        <name>pyridoxal 5'-phosphate</name>
        <dbReference type="ChEBI" id="CHEBI:597326"/>
    </ligand>
</feature>
<dbReference type="InterPro" id="IPR050103">
    <property type="entry name" value="Class-III_PLP-dep_AT"/>
</dbReference>